<dbReference type="InterPro" id="IPR051547">
    <property type="entry name" value="TDP2-like"/>
</dbReference>
<evidence type="ECO:0000256" key="7">
    <source>
        <dbReference type="ARBA" id="ARBA00022801"/>
    </source>
</evidence>
<keyword evidence="9" id="KW-0234">DNA repair</keyword>
<keyword evidence="10" id="KW-0539">Nucleus</keyword>
<name>A0AAV9UZD1_9PEZI</name>
<comment type="caution">
    <text evidence="12">The sequence shown here is derived from an EMBL/GenBank/DDBJ whole genome shotgun (WGS) entry which is preliminary data.</text>
</comment>
<evidence type="ECO:0000256" key="4">
    <source>
        <dbReference type="ARBA" id="ARBA00022722"/>
    </source>
</evidence>
<protein>
    <recommendedName>
        <fullName evidence="11">Endonuclease/exonuclease/phosphatase domain-containing protein</fullName>
    </recommendedName>
</protein>
<dbReference type="EMBL" id="JAVHNQ010000004">
    <property type="protein sequence ID" value="KAK6349912.1"/>
    <property type="molecule type" value="Genomic_DNA"/>
</dbReference>
<dbReference type="PANTHER" id="PTHR15822">
    <property type="entry name" value="TRAF AND TNF RECEPTOR-ASSOCIATED PROTEIN"/>
    <property type="match status" value="1"/>
</dbReference>
<organism evidence="12 13">
    <name type="scientific">Orbilia brochopaga</name>
    <dbReference type="NCBI Taxonomy" id="3140254"/>
    <lineage>
        <taxon>Eukaryota</taxon>
        <taxon>Fungi</taxon>
        <taxon>Dikarya</taxon>
        <taxon>Ascomycota</taxon>
        <taxon>Pezizomycotina</taxon>
        <taxon>Orbiliomycetes</taxon>
        <taxon>Orbiliales</taxon>
        <taxon>Orbiliaceae</taxon>
        <taxon>Orbilia</taxon>
    </lineage>
</organism>
<dbReference type="GO" id="GO:0004518">
    <property type="term" value="F:nuclease activity"/>
    <property type="evidence" value="ECO:0007669"/>
    <property type="project" value="UniProtKB-KW"/>
</dbReference>
<dbReference type="PANTHER" id="PTHR15822:SF4">
    <property type="entry name" value="TYROSYL-DNA PHOSPHODIESTERASE 2"/>
    <property type="match status" value="1"/>
</dbReference>
<dbReference type="Gene3D" id="3.60.10.10">
    <property type="entry name" value="Endonuclease/exonuclease/phosphatase"/>
    <property type="match status" value="1"/>
</dbReference>
<dbReference type="GO" id="GO:0003697">
    <property type="term" value="F:single-stranded DNA binding"/>
    <property type="evidence" value="ECO:0007669"/>
    <property type="project" value="TreeGrafter"/>
</dbReference>
<dbReference type="Proteomes" id="UP001375240">
    <property type="component" value="Unassembled WGS sequence"/>
</dbReference>
<keyword evidence="6" id="KW-0227">DNA damage</keyword>
<dbReference type="AlphaFoldDB" id="A0AAV9UZD1"/>
<dbReference type="Pfam" id="PF03372">
    <property type="entry name" value="Exo_endo_phos"/>
    <property type="match status" value="1"/>
</dbReference>
<keyword evidence="5" id="KW-0479">Metal-binding</keyword>
<dbReference type="GO" id="GO:0006302">
    <property type="term" value="P:double-strand break repair"/>
    <property type="evidence" value="ECO:0007669"/>
    <property type="project" value="TreeGrafter"/>
</dbReference>
<feature type="domain" description="Endonuclease/exonuclease/phosphatase" evidence="11">
    <location>
        <begin position="143"/>
        <end position="400"/>
    </location>
</feature>
<evidence type="ECO:0000313" key="12">
    <source>
        <dbReference type="EMBL" id="KAK6349912.1"/>
    </source>
</evidence>
<accession>A0AAV9UZD1</accession>
<evidence type="ECO:0000256" key="10">
    <source>
        <dbReference type="ARBA" id="ARBA00023242"/>
    </source>
</evidence>
<gene>
    <name evidence="12" type="ORF">TWF696_006172</name>
</gene>
<dbReference type="GO" id="GO:0005737">
    <property type="term" value="C:cytoplasm"/>
    <property type="evidence" value="ECO:0007669"/>
    <property type="project" value="TreeGrafter"/>
</dbReference>
<dbReference type="GO" id="GO:0070260">
    <property type="term" value="F:5'-tyrosyl-DNA phosphodiesterase activity"/>
    <property type="evidence" value="ECO:0007669"/>
    <property type="project" value="TreeGrafter"/>
</dbReference>
<sequence>MPRSRSATAPPLLASLSWPRPLALASRPTRRASSMDSGSKMGTSYPSPLDVARHYVAHTVSSRRFRAFIVVLGLVLIARTISSFDLVHLPHAPGAGRPASPDAGVAHMLPINVFDNDEKTWKTIQNTGELDLHIEPRSNFALITWNVDFASPEPENRIDAALSYLRSLLVSGGPGKPDAISPAIIVLQEINHGMVKSLAESEWVQRNFYVTDISTDAGIWTKSHYGTVTLVDRRIPVKAVIRLHYDSDFNRDCLFVDVEAASSHTSQSVTVRIGNTHLESLVPATPMRLNQMKLAARFVLHDSNVYTGLIAGDMNPIDPFDAYLPVEVGLKDAYLEGGGKEESAAGHTWGYQEAGESPYPKRRFDKILYAPGERMTIEQVAVIGVGQKTTKQPEVFISDHFGVFGNVRIW</sequence>
<dbReference type="SUPFAM" id="SSF56219">
    <property type="entry name" value="DNase I-like"/>
    <property type="match status" value="1"/>
</dbReference>
<evidence type="ECO:0000256" key="9">
    <source>
        <dbReference type="ARBA" id="ARBA00023204"/>
    </source>
</evidence>
<comment type="cofactor">
    <cofactor evidence="2">
        <name>Mg(2+)</name>
        <dbReference type="ChEBI" id="CHEBI:18420"/>
    </cofactor>
</comment>
<evidence type="ECO:0000259" key="11">
    <source>
        <dbReference type="Pfam" id="PF03372"/>
    </source>
</evidence>
<evidence type="ECO:0000256" key="1">
    <source>
        <dbReference type="ARBA" id="ARBA00001936"/>
    </source>
</evidence>
<proteinExistence type="predicted"/>
<evidence type="ECO:0000256" key="2">
    <source>
        <dbReference type="ARBA" id="ARBA00001946"/>
    </source>
</evidence>
<evidence type="ECO:0000256" key="6">
    <source>
        <dbReference type="ARBA" id="ARBA00022763"/>
    </source>
</evidence>
<evidence type="ECO:0000313" key="13">
    <source>
        <dbReference type="Proteomes" id="UP001375240"/>
    </source>
</evidence>
<evidence type="ECO:0000256" key="5">
    <source>
        <dbReference type="ARBA" id="ARBA00022723"/>
    </source>
</evidence>
<dbReference type="GO" id="GO:0046872">
    <property type="term" value="F:metal ion binding"/>
    <property type="evidence" value="ECO:0007669"/>
    <property type="project" value="UniProtKB-KW"/>
</dbReference>
<keyword evidence="13" id="KW-1185">Reference proteome</keyword>
<reference evidence="12 13" key="1">
    <citation type="submission" date="2019-10" db="EMBL/GenBank/DDBJ databases">
        <authorList>
            <person name="Palmer J.M."/>
        </authorList>
    </citation>
    <scope>NUCLEOTIDE SEQUENCE [LARGE SCALE GENOMIC DNA]</scope>
    <source>
        <strain evidence="12 13">TWF696</strain>
    </source>
</reference>
<dbReference type="InterPro" id="IPR005135">
    <property type="entry name" value="Endo/exonuclease/phosphatase"/>
</dbReference>
<comment type="subcellular location">
    <subcellularLocation>
        <location evidence="3">Nucleus</location>
        <location evidence="3">PML body</location>
    </subcellularLocation>
</comment>
<comment type="cofactor">
    <cofactor evidence="1">
        <name>Mn(2+)</name>
        <dbReference type="ChEBI" id="CHEBI:29035"/>
    </cofactor>
</comment>
<keyword evidence="7" id="KW-0378">Hydrolase</keyword>
<dbReference type="InterPro" id="IPR036691">
    <property type="entry name" value="Endo/exonu/phosph_ase_sf"/>
</dbReference>
<evidence type="ECO:0000256" key="8">
    <source>
        <dbReference type="ARBA" id="ARBA00022842"/>
    </source>
</evidence>
<keyword evidence="8" id="KW-0460">Magnesium</keyword>
<evidence type="ECO:0000256" key="3">
    <source>
        <dbReference type="ARBA" id="ARBA00004322"/>
    </source>
</evidence>
<dbReference type="CDD" id="cd09080">
    <property type="entry name" value="TDP2"/>
    <property type="match status" value="1"/>
</dbReference>
<keyword evidence="4" id="KW-0540">Nuclease</keyword>